<dbReference type="PANTHER" id="PTHR48111">
    <property type="entry name" value="REGULATOR OF RPOS"/>
    <property type="match status" value="1"/>
</dbReference>
<proteinExistence type="predicted"/>
<dbReference type="Gene3D" id="6.10.250.690">
    <property type="match status" value="1"/>
</dbReference>
<feature type="domain" description="Response regulatory" evidence="8">
    <location>
        <begin position="5"/>
        <end position="118"/>
    </location>
</feature>
<accession>A0A1E5G1K5</accession>
<dbReference type="InterPro" id="IPR016032">
    <property type="entry name" value="Sig_transdc_resp-reg_C-effctor"/>
</dbReference>
<keyword evidence="2" id="KW-0902">Two-component regulatory system</keyword>
<dbReference type="GO" id="GO:0032993">
    <property type="term" value="C:protein-DNA complex"/>
    <property type="evidence" value="ECO:0007669"/>
    <property type="project" value="TreeGrafter"/>
</dbReference>
<keyword evidence="4 7" id="KW-0238">DNA-binding</keyword>
<keyword evidence="3" id="KW-0805">Transcription regulation</keyword>
<dbReference type="PANTHER" id="PTHR48111:SF40">
    <property type="entry name" value="PHOSPHATE REGULON TRANSCRIPTIONAL REGULATORY PROTEIN PHOB"/>
    <property type="match status" value="1"/>
</dbReference>
<evidence type="ECO:0000256" key="7">
    <source>
        <dbReference type="PROSITE-ProRule" id="PRU01091"/>
    </source>
</evidence>
<dbReference type="AlphaFoldDB" id="A0A1E5G1K5"/>
<dbReference type="InterPro" id="IPR001867">
    <property type="entry name" value="OmpR/PhoB-type_DNA-bd"/>
</dbReference>
<protein>
    <submittedName>
        <fullName evidence="10">DNA-binding response regulator</fullName>
    </submittedName>
</protein>
<dbReference type="Gene3D" id="3.40.50.2300">
    <property type="match status" value="1"/>
</dbReference>
<dbReference type="Proteomes" id="UP000094296">
    <property type="component" value="Unassembled WGS sequence"/>
</dbReference>
<dbReference type="RefSeq" id="WP_069643299.1">
    <property type="nucleotide sequence ID" value="NZ_MIJE01000030.1"/>
</dbReference>
<dbReference type="Gene3D" id="1.10.10.10">
    <property type="entry name" value="Winged helix-like DNA-binding domain superfamily/Winged helix DNA-binding domain"/>
    <property type="match status" value="1"/>
</dbReference>
<dbReference type="SMART" id="SM00862">
    <property type="entry name" value="Trans_reg_C"/>
    <property type="match status" value="1"/>
</dbReference>
<feature type="domain" description="OmpR/PhoB-type" evidence="9">
    <location>
        <begin position="131"/>
        <end position="230"/>
    </location>
</feature>
<dbReference type="EMBL" id="MIJE01000030">
    <property type="protein sequence ID" value="OEF96716.1"/>
    <property type="molecule type" value="Genomic_DNA"/>
</dbReference>
<dbReference type="GO" id="GO:0000976">
    <property type="term" value="F:transcription cis-regulatory region binding"/>
    <property type="evidence" value="ECO:0007669"/>
    <property type="project" value="TreeGrafter"/>
</dbReference>
<dbReference type="GO" id="GO:0005829">
    <property type="term" value="C:cytosol"/>
    <property type="evidence" value="ECO:0007669"/>
    <property type="project" value="TreeGrafter"/>
</dbReference>
<dbReference type="SUPFAM" id="SSF52172">
    <property type="entry name" value="CheY-like"/>
    <property type="match status" value="1"/>
</dbReference>
<dbReference type="InterPro" id="IPR039420">
    <property type="entry name" value="WalR-like"/>
</dbReference>
<dbReference type="GO" id="GO:0000156">
    <property type="term" value="F:phosphorelay response regulator activity"/>
    <property type="evidence" value="ECO:0007669"/>
    <property type="project" value="TreeGrafter"/>
</dbReference>
<keyword evidence="1 6" id="KW-0597">Phosphoprotein</keyword>
<organism evidence="10 11">
    <name type="scientific">Desulfuribacillus alkaliarsenatis</name>
    <dbReference type="NCBI Taxonomy" id="766136"/>
    <lineage>
        <taxon>Bacteria</taxon>
        <taxon>Bacillati</taxon>
        <taxon>Bacillota</taxon>
        <taxon>Desulfuribacillia</taxon>
        <taxon>Desulfuribacillales</taxon>
        <taxon>Desulfuribacillaceae</taxon>
        <taxon>Desulfuribacillus</taxon>
    </lineage>
</organism>
<dbReference type="SMART" id="SM00448">
    <property type="entry name" value="REC"/>
    <property type="match status" value="1"/>
</dbReference>
<evidence type="ECO:0000259" key="9">
    <source>
        <dbReference type="PROSITE" id="PS51755"/>
    </source>
</evidence>
<sequence length="231" mass="26313">MSGEKILIVDDEREITELVKDYLENEGYEVIMAFDGEEGLRLYHDKQPDLAVLDIMLPKLEGTELCRQIRNHSTIPIIMLSAKKNDIDKVLSLGLGADDYMTKPFSPSELVARVKAHLRRYFHLSEVKAKNETLKYLDLELDTKGHNAYVAGKAVELSAKEFSLLSFLATSQGQVFTREQIFNQVWGYDDFGDINTITVHIRRLREKIEPNPAAPMYIKTVWGVGYKFGGK</sequence>
<keyword evidence="11" id="KW-1185">Reference proteome</keyword>
<dbReference type="CDD" id="cd00383">
    <property type="entry name" value="trans_reg_C"/>
    <property type="match status" value="1"/>
</dbReference>
<evidence type="ECO:0000256" key="2">
    <source>
        <dbReference type="ARBA" id="ARBA00023012"/>
    </source>
</evidence>
<reference evidence="10 11" key="1">
    <citation type="submission" date="2016-09" db="EMBL/GenBank/DDBJ databases">
        <title>Draft genome sequence for the type strain of Desulfuribacillus alkaliarsenatis AHT28, an obligately anaerobic, sulfidogenic bacterium isolated from Russian soda lake sediments.</title>
        <authorList>
            <person name="Abin C.A."/>
            <person name="Hollibaugh J.T."/>
        </authorList>
    </citation>
    <scope>NUCLEOTIDE SEQUENCE [LARGE SCALE GENOMIC DNA]</scope>
    <source>
        <strain evidence="10 11">AHT28</strain>
    </source>
</reference>
<dbReference type="Pfam" id="PF00072">
    <property type="entry name" value="Response_reg"/>
    <property type="match status" value="1"/>
</dbReference>
<dbReference type="STRING" id="766136.BHF68_06485"/>
<dbReference type="PROSITE" id="PS50110">
    <property type="entry name" value="RESPONSE_REGULATORY"/>
    <property type="match status" value="1"/>
</dbReference>
<dbReference type="FunFam" id="3.40.50.2300:FF:000001">
    <property type="entry name" value="DNA-binding response regulator PhoB"/>
    <property type="match status" value="1"/>
</dbReference>
<dbReference type="PROSITE" id="PS51755">
    <property type="entry name" value="OMPR_PHOB"/>
    <property type="match status" value="1"/>
</dbReference>
<dbReference type="InterPro" id="IPR001789">
    <property type="entry name" value="Sig_transdc_resp-reg_receiver"/>
</dbReference>
<evidence type="ECO:0000256" key="5">
    <source>
        <dbReference type="ARBA" id="ARBA00023163"/>
    </source>
</evidence>
<dbReference type="GO" id="GO:0006355">
    <property type="term" value="P:regulation of DNA-templated transcription"/>
    <property type="evidence" value="ECO:0007669"/>
    <property type="project" value="InterPro"/>
</dbReference>
<evidence type="ECO:0000256" key="4">
    <source>
        <dbReference type="ARBA" id="ARBA00023125"/>
    </source>
</evidence>
<dbReference type="InterPro" id="IPR036388">
    <property type="entry name" value="WH-like_DNA-bd_sf"/>
</dbReference>
<comment type="caution">
    <text evidence="10">The sequence shown here is derived from an EMBL/GenBank/DDBJ whole genome shotgun (WGS) entry which is preliminary data.</text>
</comment>
<gene>
    <name evidence="10" type="ORF">BHF68_06485</name>
</gene>
<dbReference type="FunFam" id="1.10.10.10:FF:000018">
    <property type="entry name" value="DNA-binding response regulator ResD"/>
    <property type="match status" value="1"/>
</dbReference>
<name>A0A1E5G1K5_9FIRM</name>
<feature type="modified residue" description="4-aspartylphosphate" evidence="6">
    <location>
        <position position="54"/>
    </location>
</feature>
<dbReference type="InterPro" id="IPR011006">
    <property type="entry name" value="CheY-like_superfamily"/>
</dbReference>
<evidence type="ECO:0000256" key="6">
    <source>
        <dbReference type="PROSITE-ProRule" id="PRU00169"/>
    </source>
</evidence>
<feature type="DNA-binding region" description="OmpR/PhoB-type" evidence="7">
    <location>
        <begin position="131"/>
        <end position="230"/>
    </location>
</feature>
<dbReference type="Pfam" id="PF00486">
    <property type="entry name" value="Trans_reg_C"/>
    <property type="match status" value="1"/>
</dbReference>
<evidence type="ECO:0000313" key="10">
    <source>
        <dbReference type="EMBL" id="OEF96716.1"/>
    </source>
</evidence>
<dbReference type="SUPFAM" id="SSF46894">
    <property type="entry name" value="C-terminal effector domain of the bipartite response regulators"/>
    <property type="match status" value="1"/>
</dbReference>
<evidence type="ECO:0000313" key="11">
    <source>
        <dbReference type="Proteomes" id="UP000094296"/>
    </source>
</evidence>
<keyword evidence="5" id="KW-0804">Transcription</keyword>
<dbReference type="OrthoDB" id="9790442at2"/>
<evidence type="ECO:0000256" key="3">
    <source>
        <dbReference type="ARBA" id="ARBA00023015"/>
    </source>
</evidence>
<evidence type="ECO:0000256" key="1">
    <source>
        <dbReference type="ARBA" id="ARBA00022553"/>
    </source>
</evidence>
<evidence type="ECO:0000259" key="8">
    <source>
        <dbReference type="PROSITE" id="PS50110"/>
    </source>
</evidence>